<evidence type="ECO:0000313" key="1">
    <source>
        <dbReference type="EMBL" id="OOC57155.1"/>
    </source>
</evidence>
<comment type="caution">
    <text evidence="1">The sequence shown here is derived from an EMBL/GenBank/DDBJ whole genome shotgun (WGS) entry which is preliminary data.</text>
</comment>
<evidence type="ECO:0000313" key="2">
    <source>
        <dbReference type="Proteomes" id="UP000189004"/>
    </source>
</evidence>
<dbReference type="Proteomes" id="UP000189004">
    <property type="component" value="Unassembled WGS sequence"/>
</dbReference>
<proteinExistence type="predicted"/>
<reference evidence="2" key="1">
    <citation type="submission" date="2016-08" db="EMBL/GenBank/DDBJ databases">
        <authorList>
            <person name="Tokovenko B."/>
            <person name="Kalinowski J."/>
        </authorList>
    </citation>
    <scope>NUCLEOTIDE SEQUENCE [LARGE SCALE GENOMIC DNA]</scope>
    <source>
        <strain evidence="2">UTMC102</strain>
    </source>
</reference>
<sequence length="312" mass="34576">MVLDPSAYERHFATVAEPFALREPTLFHDEGLQGTLEQWEECTADLVLTPTRYLDVGENGARALEEAVSQINATDTSRVAFAVPVDARWLTQRLDELVSLLRRVRIPKALILGSKDKPASSKQNAQALRRIFSEVEETALLRIDLAAVDAMVHGASFASIGDTASTRRAFPPGERSFNPDPSDTSPNVLVPDLLGYFRGSTLADHLRADSLRCSCPPCADSGENEGAGRVGRSLVQLQDSADTPRAHAHNLAVWSGLWWELSGSHVPACRSRWREKCACALQNHEEYSRRVSPVRDKFRPSKALEYWAQPHH</sequence>
<accession>A0A1V3C8P6</accession>
<gene>
    <name evidence="1" type="ORF">NOSIN_11135</name>
</gene>
<keyword evidence="2" id="KW-1185">Reference proteome</keyword>
<dbReference type="EMBL" id="MCOK01000001">
    <property type="protein sequence ID" value="OOC57155.1"/>
    <property type="molecule type" value="Genomic_DNA"/>
</dbReference>
<dbReference type="OrthoDB" id="5096160at2"/>
<dbReference type="AlphaFoldDB" id="A0A1V3C8P6"/>
<organism evidence="1 2">
    <name type="scientific">Nocardiopsis sinuspersici</name>
    <dbReference type="NCBI Taxonomy" id="501010"/>
    <lineage>
        <taxon>Bacteria</taxon>
        <taxon>Bacillati</taxon>
        <taxon>Actinomycetota</taxon>
        <taxon>Actinomycetes</taxon>
        <taxon>Streptosporangiales</taxon>
        <taxon>Nocardiopsidaceae</taxon>
        <taxon>Nocardiopsis</taxon>
    </lineage>
</organism>
<name>A0A1V3C8P6_9ACTN</name>
<protein>
    <submittedName>
        <fullName evidence="1">Uncharacterized protein</fullName>
    </submittedName>
</protein>